<dbReference type="GO" id="GO:0045892">
    <property type="term" value="P:negative regulation of DNA-templated transcription"/>
    <property type="evidence" value="ECO:0007669"/>
    <property type="project" value="TreeGrafter"/>
</dbReference>
<name>A0A5B9AIJ2_ECOLX</name>
<organism evidence="2 3">
    <name type="scientific">Escherichia coli</name>
    <dbReference type="NCBI Taxonomy" id="562"/>
    <lineage>
        <taxon>Bacteria</taxon>
        <taxon>Pseudomonadati</taxon>
        <taxon>Pseudomonadota</taxon>
        <taxon>Gammaproteobacteria</taxon>
        <taxon>Enterobacterales</taxon>
        <taxon>Enterobacteriaceae</taxon>
        <taxon>Escherichia</taxon>
    </lineage>
</organism>
<dbReference type="Gene3D" id="3.40.1410.10">
    <property type="entry name" value="Chorismate lyase-like"/>
    <property type="match status" value="1"/>
</dbReference>
<dbReference type="InterPro" id="IPR011663">
    <property type="entry name" value="UTRA"/>
</dbReference>
<dbReference type="SMART" id="SM00866">
    <property type="entry name" value="UTRA"/>
    <property type="match status" value="1"/>
</dbReference>
<protein>
    <submittedName>
        <fullName evidence="2">GntR family transcriptional regulator</fullName>
    </submittedName>
</protein>
<dbReference type="PANTHER" id="PTHR44846:SF1">
    <property type="entry name" value="MANNOSYL-D-GLYCERATE TRANSPORT_METABOLISM SYSTEM REPRESSOR MNGR-RELATED"/>
    <property type="match status" value="1"/>
</dbReference>
<evidence type="ECO:0000259" key="1">
    <source>
        <dbReference type="SMART" id="SM00866"/>
    </source>
</evidence>
<dbReference type="PANTHER" id="PTHR44846">
    <property type="entry name" value="MANNOSYL-D-GLYCERATE TRANSPORT/METABOLISM SYSTEM REPRESSOR MNGR-RELATED"/>
    <property type="match status" value="1"/>
</dbReference>
<dbReference type="Proteomes" id="UP000321299">
    <property type="component" value="Chromosome"/>
</dbReference>
<proteinExistence type="predicted"/>
<dbReference type="GO" id="GO:0003677">
    <property type="term" value="F:DNA binding"/>
    <property type="evidence" value="ECO:0007669"/>
    <property type="project" value="InterPro"/>
</dbReference>
<dbReference type="SUPFAM" id="SSF64288">
    <property type="entry name" value="Chorismate lyase-like"/>
    <property type="match status" value="1"/>
</dbReference>
<evidence type="ECO:0000313" key="3">
    <source>
        <dbReference type="Proteomes" id="UP000321299"/>
    </source>
</evidence>
<dbReference type="AlphaFoldDB" id="A0A5B9AIJ2"/>
<reference evidence="2 3" key="2">
    <citation type="submission" date="2019-08" db="EMBL/GenBank/DDBJ databases">
        <authorList>
            <person name="Chen F.-J."/>
            <person name="Wu H.-C."/>
            <person name="Liao Y.-C."/>
            <person name="Kuo S.-C."/>
        </authorList>
    </citation>
    <scope>NUCLEOTIDE SEQUENCE [LARGE SCALE GENOMIC DNA]</scope>
    <source>
        <strain evidence="2 3">NCYU-26-73</strain>
    </source>
</reference>
<dbReference type="EMBL" id="CP042615">
    <property type="protein sequence ID" value="QED73691.1"/>
    <property type="molecule type" value="Genomic_DNA"/>
</dbReference>
<gene>
    <name evidence="2" type="ORF">FTV93_05675</name>
</gene>
<dbReference type="InterPro" id="IPR050679">
    <property type="entry name" value="Bact_HTH_transcr_reg"/>
</dbReference>
<reference evidence="2 3" key="1">
    <citation type="submission" date="2019-08" db="EMBL/GenBank/DDBJ databases">
        <title>Plasmid- and chromosome-located mcr-3 in mcr-1-positive Escherichia coli from diseased swine, Taiwan.</title>
        <authorList>
            <person name="Hsu C.-Y."/>
            <person name="Huang W.-C."/>
            <person name="Lauderdale T.-L."/>
        </authorList>
    </citation>
    <scope>NUCLEOTIDE SEQUENCE [LARGE SCALE GENOMIC DNA]</scope>
    <source>
        <strain evidence="2 3">NCYU-26-73</strain>
    </source>
</reference>
<accession>A0A5B9AIJ2</accession>
<sequence length="156" mass="17868">MNSFSEIAHKSGKEAGSQIMKFEVQDASPPIATELNLVTGEQVYYIKRLRFIEDNAAQLEETWMSVARFPDLTVAHMQKSKFSYIENECGIKIIGTFETFSPTFPTPEIASILRISPRDPILKIQTQAVDSNSIPLDYSLLYSNIFEFRVKYFFPR</sequence>
<dbReference type="InterPro" id="IPR028978">
    <property type="entry name" value="Chorismate_lyase_/UTRA_dom_sf"/>
</dbReference>
<evidence type="ECO:0000313" key="2">
    <source>
        <dbReference type="EMBL" id="QED73691.1"/>
    </source>
</evidence>
<feature type="domain" description="UbiC transcription regulator-associated" evidence="1">
    <location>
        <begin position="10"/>
        <end position="149"/>
    </location>
</feature>
<dbReference type="Pfam" id="PF07702">
    <property type="entry name" value="UTRA"/>
    <property type="match status" value="1"/>
</dbReference>